<sequence>MHMLTSIVDISVPVKNPALTLPKEHVLQPDAWEFNERFHDFNESIESFDTVPGKRRQLWGVTAIRGVIAALEQFVSTPHLQK</sequence>
<dbReference type="EMBL" id="FNVK01000001">
    <property type="protein sequence ID" value="SEF42368.1"/>
    <property type="molecule type" value="Genomic_DNA"/>
</dbReference>
<gene>
    <name evidence="1" type="ORF">SAMN05216403_101231</name>
</gene>
<dbReference type="Proteomes" id="UP000236751">
    <property type="component" value="Unassembled WGS sequence"/>
</dbReference>
<organism evidence="1 2">
    <name type="scientific">Nitrosospira multiformis (strain ATCC 25196 / NCIMB 11849 / C 71)</name>
    <dbReference type="NCBI Taxonomy" id="323848"/>
    <lineage>
        <taxon>Bacteria</taxon>
        <taxon>Pseudomonadati</taxon>
        <taxon>Pseudomonadota</taxon>
        <taxon>Betaproteobacteria</taxon>
        <taxon>Nitrosomonadales</taxon>
        <taxon>Nitrosomonadaceae</taxon>
        <taxon>Nitrosospira</taxon>
    </lineage>
</organism>
<evidence type="ECO:0000313" key="2">
    <source>
        <dbReference type="Proteomes" id="UP000236751"/>
    </source>
</evidence>
<dbReference type="AlphaFoldDB" id="A0A1H5RXF5"/>
<protein>
    <submittedName>
        <fullName evidence="1">Uncharacterized protein</fullName>
    </submittedName>
</protein>
<reference evidence="1 2" key="1">
    <citation type="submission" date="2016-10" db="EMBL/GenBank/DDBJ databases">
        <authorList>
            <person name="de Groot N.N."/>
        </authorList>
    </citation>
    <scope>NUCLEOTIDE SEQUENCE [LARGE SCALE GENOMIC DNA]</scope>
    <source>
        <strain evidence="1 2">Nl13</strain>
    </source>
</reference>
<name>A0A1H5RXF5_NITMU</name>
<accession>A0A1H5RXF5</accession>
<evidence type="ECO:0000313" key="1">
    <source>
        <dbReference type="EMBL" id="SEF42368.1"/>
    </source>
</evidence>
<proteinExistence type="predicted"/>